<keyword evidence="2" id="KW-1185">Reference proteome</keyword>
<comment type="caution">
    <text evidence="1">The sequence shown here is derived from an EMBL/GenBank/DDBJ whole genome shotgun (WGS) entry which is preliminary data.</text>
</comment>
<reference evidence="1 2" key="1">
    <citation type="journal article" date="2013" name="Curr. Biol.">
        <title>The Genome of the Foraminiferan Reticulomyxa filosa.</title>
        <authorList>
            <person name="Glockner G."/>
            <person name="Hulsmann N."/>
            <person name="Schleicher M."/>
            <person name="Noegel A.A."/>
            <person name="Eichinger L."/>
            <person name="Gallinger C."/>
            <person name="Pawlowski J."/>
            <person name="Sierra R."/>
            <person name="Euteneuer U."/>
            <person name="Pillet L."/>
            <person name="Moustafa A."/>
            <person name="Platzer M."/>
            <person name="Groth M."/>
            <person name="Szafranski K."/>
            <person name="Schliwa M."/>
        </authorList>
    </citation>
    <scope>NUCLEOTIDE SEQUENCE [LARGE SCALE GENOMIC DNA]</scope>
</reference>
<sequence>MLENKKWKEYKIAFDYEYRRIILFDEEAKKLQALKIGKHKKQSLEFNVHIQWDNDFSDNLKWCNLTLNHKWKFCTFDNDDREELSNCCAEFNSFNVVWKDMLMQTCKEPLDPYSITLKEALQHLKDKLQMQEHFLTRRDEPIWFKCEYNKCKPPIPSNFSNENVLLHDIYKNLPYYPHIQKKKKRANSNAENYSSDESKFNPFLYARDIHKLKLIQENLVPKVVLSTNTLKNLLHEVIKNGYLRDLLDQENANNKKIHKKIKQQIYYNKNNPDELILNDLILTILNELKILYHDDIHKQMGYPLQLHHICAILLYCGKSCNAMFSYDQIQFRHYKWPNLDNSLCDAIHILHKHEKREEWSIELYCGLKGVRLENIDKEIKSGYFISHISTSDDIGVAQIYRSDQGCILHFHPSMRRATGIESCDVLWISPFKHESEISHQEKFSWNAKLESEDEKTQMTLLTWTRYDQFIQQTLQISTKWNHCIDLNVIYIAYKYWCEGDANATAKLLEEFNEWMKIEDNINQYKKIEKKFVERRCCNHHVNLFCIFFVKKEILVEQRTSLEEAVIHTVNNGLPFVEKDKRISLQKLNN</sequence>
<evidence type="ECO:0000313" key="1">
    <source>
        <dbReference type="EMBL" id="ETO34643.1"/>
    </source>
</evidence>
<proteinExistence type="predicted"/>
<name>X6P952_RETFI</name>
<dbReference type="EMBL" id="ASPP01002401">
    <property type="protein sequence ID" value="ETO34643.1"/>
    <property type="molecule type" value="Genomic_DNA"/>
</dbReference>
<organism evidence="1 2">
    <name type="scientific">Reticulomyxa filosa</name>
    <dbReference type="NCBI Taxonomy" id="46433"/>
    <lineage>
        <taxon>Eukaryota</taxon>
        <taxon>Sar</taxon>
        <taxon>Rhizaria</taxon>
        <taxon>Retaria</taxon>
        <taxon>Foraminifera</taxon>
        <taxon>Monothalamids</taxon>
        <taxon>Reticulomyxidae</taxon>
        <taxon>Reticulomyxa</taxon>
    </lineage>
</organism>
<dbReference type="AlphaFoldDB" id="X6P952"/>
<dbReference type="OrthoDB" id="9990006at2759"/>
<gene>
    <name evidence="1" type="ORF">RFI_02445</name>
</gene>
<accession>X6P952</accession>
<evidence type="ECO:0000313" key="2">
    <source>
        <dbReference type="Proteomes" id="UP000023152"/>
    </source>
</evidence>
<protein>
    <submittedName>
        <fullName evidence="1">Uncharacterized protein</fullName>
    </submittedName>
</protein>
<dbReference type="Proteomes" id="UP000023152">
    <property type="component" value="Unassembled WGS sequence"/>
</dbReference>